<comment type="caution">
    <text evidence="11">The sequence shown here is derived from an EMBL/GenBank/DDBJ whole genome shotgun (WGS) entry which is preliminary data.</text>
</comment>
<evidence type="ECO:0000256" key="1">
    <source>
        <dbReference type="ARBA" id="ARBA00004141"/>
    </source>
</evidence>
<feature type="region of interest" description="Disordered" evidence="7">
    <location>
        <begin position="1402"/>
        <end position="1458"/>
    </location>
</feature>
<protein>
    <recommendedName>
        <fullName evidence="10">Receptor ligand binding region domain-containing protein</fullName>
    </recommendedName>
</protein>
<feature type="transmembrane region" description="Helical" evidence="8">
    <location>
        <begin position="1203"/>
        <end position="1226"/>
    </location>
</feature>
<evidence type="ECO:0000256" key="8">
    <source>
        <dbReference type="SAM" id="Phobius"/>
    </source>
</evidence>
<evidence type="ECO:0000256" key="3">
    <source>
        <dbReference type="ARBA" id="ARBA00022989"/>
    </source>
</evidence>
<sequence>SGTVLTIVLSLLQCRQSACQDHVVLRQGDVMLGALFAVNNIENNGCGEFSASLLRGVTAVTWFLDQLNAMDYVPGVTLGLHAYRTCHSSEVAARGAIELMETYKILGTDVDWNATTPLLGLLGPSTTNEAIVVSRMIGSMPEDKRLLQISGSATGEALSDRTLYPSFFRVIPPDSTQVDVLAELLVQLKWNYVAIVYNDDAYGRHAATQLRGQAQDRGICVPVFAALPLDYKSIHFRDEVRTIILQIDVGKGSPVKGVVFIGRAIIAKTFVRQLGVVVSYVRFIFSEALGLKSGSLAGTTLGKGALAASPPFLPLPESRDHWMRIWENRTVFQSEASKNPWLARFYEEVTACTLADEGCWETNRGSESLVGGSSQWLFEYYIVRAVAVFAAFLKDLHRRTCAVPGVCLSLKNTLKDRGILQDHFQSHTFNLESEFSRISSAFIGQASLSFNVRSGDIVNGSDRHSLYDIYNFRQCQESEFCFQKVGTYTTDKELDLDTSEIRGYSDDGVALTWAEFPTSQCLDGHDCLECLPKSIPGQIVFIPGDFYFLAVAPVHDRSREGALHCGEIRTLSGSDLVQNVIFAVDQVNSKSRSFAGIFGDKKLGVIILDSCYRELVIKERLIELYNGKLLLPDGTNSSQILPLIAGVVGGYYSTTSWCRRGLLQHNQLVSSGTTTAQPAGVVGGYYSTTSWCRRGLLQHNQLVSSGTTTAQPAGVVGGYYSTTSWCRRGLLQHNQLVSSGATTAQPAGVVGGYYSTTSWCRRGLLQHNQLVSSGATTAQPAGVVGGYYSTTSWCRRGLLQHNQLVSSGATTAQPAGVVGDYYSTTSWCRRGLLQHNQLVSSGATTAQPALLYTRFVLSKLGTRFVHVGPSNTSPLFSDKTVYPYFLRMITKQEEFNRALFSLLRELQFHYVQVIYDPSDVYTSTVRDGMNAIAPQYNICIAQSLPTKYEDTDMNLILNRMRRKGAASVVIVILVPQHIEKLMDRILPEMTSTDKFFFIGGSAWSRIEAVFRARSSKRLLGTLSFSQELPQDVRFNDYFEKVDPLTSRNPWLKYFWEKRNRCYFDGSFLRKDKTGPCTQHLTQDYRQDPWTPFFIGVRPNFLCDEVTSERLVEALKTVKLDLYNTGQPVKVFDDNGDGDIGYTVFQISRGDAADSLEYTEVGRYEHGKLTLDNKNDLLVVRTGHSDGHTCSMKGSVGDSDIKTVIIPGVVTIVILLVIVIVFAVHLCHPEVVRSPSRPGTWGRQGGLSMPVAHSMPEMVSPNAELAFRGAHNMVANWTLARRDSENPSGSAYDFLDLRSNTASPADRPPSRHRLGSNGHPGNASIGENRITSPDAVRVLSSQSGRVSSCYPSTACSSRVSSPETSVKSLFRDGTVVKEPSEMAGVSNRTHSFDTFVIADADLPSGASGDGDVRSDSSVRSETGTCSSGENPTVCRINFANGQSDSLPAEHRGPGSDSYLTPMYVPDTDGMCTC</sequence>
<dbReference type="EMBL" id="JACVVK020000455">
    <property type="protein sequence ID" value="KAK7473860.1"/>
    <property type="molecule type" value="Genomic_DNA"/>
</dbReference>
<accession>A0ABD0JGA2</accession>
<feature type="domain" description="Receptor ligand binding region" evidence="10">
    <location>
        <begin position="64"/>
        <end position="397"/>
    </location>
</feature>
<dbReference type="Gene3D" id="3.40.50.2300">
    <property type="match status" value="4"/>
</dbReference>
<dbReference type="Proteomes" id="UP001519460">
    <property type="component" value="Unassembled WGS sequence"/>
</dbReference>
<feature type="signal peptide" evidence="9">
    <location>
        <begin position="1"/>
        <end position="19"/>
    </location>
</feature>
<keyword evidence="6" id="KW-0325">Glycoprotein</keyword>
<feature type="chain" id="PRO_5044790551" description="Receptor ligand binding region domain-containing protein" evidence="9">
    <location>
        <begin position="20"/>
        <end position="1472"/>
    </location>
</feature>
<evidence type="ECO:0000256" key="5">
    <source>
        <dbReference type="ARBA" id="ARBA00023170"/>
    </source>
</evidence>
<comment type="subcellular location">
    <subcellularLocation>
        <location evidence="1">Membrane</location>
        <topology evidence="1">Multi-pass membrane protein</topology>
    </subcellularLocation>
</comment>
<organism evidence="11 12">
    <name type="scientific">Batillaria attramentaria</name>
    <dbReference type="NCBI Taxonomy" id="370345"/>
    <lineage>
        <taxon>Eukaryota</taxon>
        <taxon>Metazoa</taxon>
        <taxon>Spiralia</taxon>
        <taxon>Lophotrochozoa</taxon>
        <taxon>Mollusca</taxon>
        <taxon>Gastropoda</taxon>
        <taxon>Caenogastropoda</taxon>
        <taxon>Sorbeoconcha</taxon>
        <taxon>Cerithioidea</taxon>
        <taxon>Batillariidae</taxon>
        <taxon>Batillaria</taxon>
    </lineage>
</organism>
<proteinExistence type="predicted"/>
<gene>
    <name evidence="11" type="ORF">BaRGS_00034911</name>
</gene>
<evidence type="ECO:0000313" key="12">
    <source>
        <dbReference type="Proteomes" id="UP001519460"/>
    </source>
</evidence>
<keyword evidence="4 8" id="KW-0472">Membrane</keyword>
<evidence type="ECO:0000256" key="6">
    <source>
        <dbReference type="ARBA" id="ARBA00023180"/>
    </source>
</evidence>
<dbReference type="InterPro" id="IPR001828">
    <property type="entry name" value="ANF_lig-bd_rcpt"/>
</dbReference>
<evidence type="ECO:0000256" key="4">
    <source>
        <dbReference type="ARBA" id="ARBA00023136"/>
    </source>
</evidence>
<dbReference type="InterPro" id="IPR050726">
    <property type="entry name" value="mGluR"/>
</dbReference>
<name>A0ABD0JGA2_9CAEN</name>
<reference evidence="11 12" key="1">
    <citation type="journal article" date="2023" name="Sci. Data">
        <title>Genome assembly of the Korean intertidal mud-creeper Batillaria attramentaria.</title>
        <authorList>
            <person name="Patra A.K."/>
            <person name="Ho P.T."/>
            <person name="Jun S."/>
            <person name="Lee S.J."/>
            <person name="Kim Y."/>
            <person name="Won Y.J."/>
        </authorList>
    </citation>
    <scope>NUCLEOTIDE SEQUENCE [LARGE SCALE GENOMIC DNA]</scope>
    <source>
        <strain evidence="11">Wonlab-2016</strain>
    </source>
</reference>
<feature type="domain" description="Receptor ligand binding region" evidence="10">
    <location>
        <begin position="865"/>
        <end position="1038"/>
    </location>
</feature>
<dbReference type="GO" id="GO:0016020">
    <property type="term" value="C:membrane"/>
    <property type="evidence" value="ECO:0007669"/>
    <property type="project" value="UniProtKB-SubCell"/>
</dbReference>
<keyword evidence="2 8" id="KW-0812">Transmembrane</keyword>
<evidence type="ECO:0000256" key="2">
    <source>
        <dbReference type="ARBA" id="ARBA00022692"/>
    </source>
</evidence>
<feature type="compositionally biased region" description="Polar residues" evidence="7">
    <location>
        <begin position="1420"/>
        <end position="1429"/>
    </location>
</feature>
<evidence type="ECO:0000313" key="11">
    <source>
        <dbReference type="EMBL" id="KAK7473860.1"/>
    </source>
</evidence>
<dbReference type="InterPro" id="IPR028082">
    <property type="entry name" value="Peripla_BP_I"/>
</dbReference>
<dbReference type="SUPFAM" id="SSF53822">
    <property type="entry name" value="Periplasmic binding protein-like I"/>
    <property type="match status" value="3"/>
</dbReference>
<evidence type="ECO:0000256" key="9">
    <source>
        <dbReference type="SAM" id="SignalP"/>
    </source>
</evidence>
<evidence type="ECO:0000256" key="7">
    <source>
        <dbReference type="SAM" id="MobiDB-lite"/>
    </source>
</evidence>
<evidence type="ECO:0000259" key="10">
    <source>
        <dbReference type="Pfam" id="PF01094"/>
    </source>
</evidence>
<dbReference type="InterPro" id="IPR000337">
    <property type="entry name" value="GPCR_3"/>
</dbReference>
<keyword evidence="12" id="KW-1185">Reference proteome</keyword>
<keyword evidence="3 8" id="KW-1133">Transmembrane helix</keyword>
<feature type="region of interest" description="Disordered" evidence="7">
    <location>
        <begin position="1283"/>
        <end position="1329"/>
    </location>
</feature>
<dbReference type="PRINTS" id="PR00248">
    <property type="entry name" value="GPCRMGR"/>
</dbReference>
<keyword evidence="5" id="KW-0675">Receptor</keyword>
<dbReference type="PANTHER" id="PTHR24060">
    <property type="entry name" value="METABOTROPIC GLUTAMATE RECEPTOR"/>
    <property type="match status" value="1"/>
</dbReference>
<dbReference type="Pfam" id="PF01094">
    <property type="entry name" value="ANF_receptor"/>
    <property type="match status" value="2"/>
</dbReference>
<keyword evidence="9" id="KW-0732">Signal</keyword>
<feature type="non-terminal residue" evidence="11">
    <location>
        <position position="1"/>
    </location>
</feature>